<evidence type="ECO:0000313" key="2">
    <source>
        <dbReference type="EMBL" id="KAF2297092.1"/>
    </source>
</evidence>
<evidence type="ECO:0008006" key="4">
    <source>
        <dbReference type="Google" id="ProtNLM"/>
    </source>
</evidence>
<dbReference type="EMBL" id="JAAGAX010000012">
    <property type="protein sequence ID" value="KAF2297092.1"/>
    <property type="molecule type" value="Genomic_DNA"/>
</dbReference>
<accession>A0A6A6L6M6</accession>
<gene>
    <name evidence="2" type="ORF">GH714_017057</name>
</gene>
<feature type="transmembrane region" description="Helical" evidence="1">
    <location>
        <begin position="35"/>
        <end position="55"/>
    </location>
</feature>
<dbReference type="AlphaFoldDB" id="A0A6A6L6M6"/>
<dbReference type="CDD" id="cd09272">
    <property type="entry name" value="RNase_HI_RT_Ty1"/>
    <property type="match status" value="1"/>
</dbReference>
<protein>
    <recommendedName>
        <fullName evidence="4">Reverse transcriptase Ty1/copia-type domain-containing protein</fullName>
    </recommendedName>
</protein>
<keyword evidence="1" id="KW-0472">Membrane</keyword>
<keyword evidence="1" id="KW-1133">Transmembrane helix</keyword>
<sequence length="128" mass="14293">MNNSKPVTILFIAHVKLSADVSLKTNKEIKHMFSVYYFNAFGSIMYAMFAPDPTFHMQLVLAKMSDLVVGCMDSDFAGDSDNRRSLASYLFNLSGSAIIWKATLQAIVAFYTIEAEYMTLAKVVKEAL</sequence>
<reference evidence="2 3" key="1">
    <citation type="journal article" date="2020" name="Mol. Plant">
        <title>The Chromosome-Based Rubber Tree Genome Provides New Insights into Spurge Genome Evolution and Rubber Biosynthesis.</title>
        <authorList>
            <person name="Liu J."/>
            <person name="Shi C."/>
            <person name="Shi C.C."/>
            <person name="Li W."/>
            <person name="Zhang Q.J."/>
            <person name="Zhang Y."/>
            <person name="Li K."/>
            <person name="Lu H.F."/>
            <person name="Shi C."/>
            <person name="Zhu S.T."/>
            <person name="Xiao Z.Y."/>
            <person name="Nan H."/>
            <person name="Yue Y."/>
            <person name="Zhu X.G."/>
            <person name="Wu Y."/>
            <person name="Hong X.N."/>
            <person name="Fan G.Y."/>
            <person name="Tong Y."/>
            <person name="Zhang D."/>
            <person name="Mao C.L."/>
            <person name="Liu Y.L."/>
            <person name="Hao S.J."/>
            <person name="Liu W.Q."/>
            <person name="Lv M.Q."/>
            <person name="Zhang H.B."/>
            <person name="Liu Y."/>
            <person name="Hu-Tang G.R."/>
            <person name="Wang J.P."/>
            <person name="Wang J.H."/>
            <person name="Sun Y.H."/>
            <person name="Ni S.B."/>
            <person name="Chen W.B."/>
            <person name="Zhang X.C."/>
            <person name="Jiao Y.N."/>
            <person name="Eichler E.E."/>
            <person name="Li G.H."/>
            <person name="Liu X."/>
            <person name="Gao L.Z."/>
        </authorList>
    </citation>
    <scope>NUCLEOTIDE SEQUENCE [LARGE SCALE GENOMIC DNA]</scope>
    <source>
        <strain evidence="3">cv. GT1</strain>
        <tissue evidence="2">Leaf</tissue>
    </source>
</reference>
<evidence type="ECO:0000313" key="3">
    <source>
        <dbReference type="Proteomes" id="UP000467840"/>
    </source>
</evidence>
<keyword evidence="1" id="KW-0812">Transmembrane</keyword>
<name>A0A6A6L6M6_HEVBR</name>
<organism evidence="2 3">
    <name type="scientific">Hevea brasiliensis</name>
    <name type="common">Para rubber tree</name>
    <name type="synonym">Siphonia brasiliensis</name>
    <dbReference type="NCBI Taxonomy" id="3981"/>
    <lineage>
        <taxon>Eukaryota</taxon>
        <taxon>Viridiplantae</taxon>
        <taxon>Streptophyta</taxon>
        <taxon>Embryophyta</taxon>
        <taxon>Tracheophyta</taxon>
        <taxon>Spermatophyta</taxon>
        <taxon>Magnoliopsida</taxon>
        <taxon>eudicotyledons</taxon>
        <taxon>Gunneridae</taxon>
        <taxon>Pentapetalae</taxon>
        <taxon>rosids</taxon>
        <taxon>fabids</taxon>
        <taxon>Malpighiales</taxon>
        <taxon>Euphorbiaceae</taxon>
        <taxon>Crotonoideae</taxon>
        <taxon>Micrandreae</taxon>
        <taxon>Hevea</taxon>
    </lineage>
</organism>
<evidence type="ECO:0000256" key="1">
    <source>
        <dbReference type="SAM" id="Phobius"/>
    </source>
</evidence>
<keyword evidence="3" id="KW-1185">Reference proteome</keyword>
<dbReference type="Proteomes" id="UP000467840">
    <property type="component" value="Chromosome 18"/>
</dbReference>
<comment type="caution">
    <text evidence="2">The sequence shown here is derived from an EMBL/GenBank/DDBJ whole genome shotgun (WGS) entry which is preliminary data.</text>
</comment>
<proteinExistence type="predicted"/>